<proteinExistence type="predicted"/>
<evidence type="ECO:0000313" key="2">
    <source>
        <dbReference type="EMBL" id="CAI5455326.1"/>
    </source>
</evidence>
<organism evidence="2 3">
    <name type="scientific">Caenorhabditis angaria</name>
    <dbReference type="NCBI Taxonomy" id="860376"/>
    <lineage>
        <taxon>Eukaryota</taxon>
        <taxon>Metazoa</taxon>
        <taxon>Ecdysozoa</taxon>
        <taxon>Nematoda</taxon>
        <taxon>Chromadorea</taxon>
        <taxon>Rhabditida</taxon>
        <taxon>Rhabditina</taxon>
        <taxon>Rhabditomorpha</taxon>
        <taxon>Rhabditoidea</taxon>
        <taxon>Rhabditidae</taxon>
        <taxon>Peloderinae</taxon>
        <taxon>Caenorhabditis</taxon>
    </lineage>
</organism>
<evidence type="ECO:0000256" key="1">
    <source>
        <dbReference type="SAM" id="MobiDB-lite"/>
    </source>
</evidence>
<reference evidence="2" key="1">
    <citation type="submission" date="2022-11" db="EMBL/GenBank/DDBJ databases">
        <authorList>
            <person name="Kikuchi T."/>
        </authorList>
    </citation>
    <scope>NUCLEOTIDE SEQUENCE</scope>
    <source>
        <strain evidence="2">PS1010</strain>
    </source>
</reference>
<feature type="region of interest" description="Disordered" evidence="1">
    <location>
        <begin position="1"/>
        <end position="40"/>
    </location>
</feature>
<sequence length="98" mass="10643">MSQSPPLKRTKFIPPSKDNDVEMTDADAPSTSTTNSVSGSVLASGNADFMLRFATYSNLGTPSLNNNMIFINGQSTNSVENNGNFEEIPNDPFHQDKK</sequence>
<comment type="caution">
    <text evidence="2">The sequence shown here is derived from an EMBL/GenBank/DDBJ whole genome shotgun (WGS) entry which is preliminary data.</text>
</comment>
<name>A0A9P1J2H6_9PELO</name>
<dbReference type="AlphaFoldDB" id="A0A9P1J2H6"/>
<accession>A0A9P1J2H6</accession>
<dbReference type="EMBL" id="CANHGI010000006">
    <property type="protein sequence ID" value="CAI5455326.1"/>
    <property type="molecule type" value="Genomic_DNA"/>
</dbReference>
<protein>
    <submittedName>
        <fullName evidence="2">Uncharacterized protein</fullName>
    </submittedName>
</protein>
<feature type="region of interest" description="Disordered" evidence="1">
    <location>
        <begin position="75"/>
        <end position="98"/>
    </location>
</feature>
<evidence type="ECO:0000313" key="3">
    <source>
        <dbReference type="Proteomes" id="UP001152747"/>
    </source>
</evidence>
<gene>
    <name evidence="2" type="ORF">CAMP_LOCUS17963</name>
</gene>
<feature type="compositionally biased region" description="Low complexity" evidence="1">
    <location>
        <begin position="30"/>
        <end position="40"/>
    </location>
</feature>
<feature type="compositionally biased region" description="Polar residues" evidence="1">
    <location>
        <begin position="75"/>
        <end position="84"/>
    </location>
</feature>
<keyword evidence="3" id="KW-1185">Reference proteome</keyword>
<dbReference type="Proteomes" id="UP001152747">
    <property type="component" value="Unassembled WGS sequence"/>
</dbReference>